<organism evidence="1 2">
    <name type="scientific">Liparis tanakae</name>
    <name type="common">Tanaka's snailfish</name>
    <dbReference type="NCBI Taxonomy" id="230148"/>
    <lineage>
        <taxon>Eukaryota</taxon>
        <taxon>Metazoa</taxon>
        <taxon>Chordata</taxon>
        <taxon>Craniata</taxon>
        <taxon>Vertebrata</taxon>
        <taxon>Euteleostomi</taxon>
        <taxon>Actinopterygii</taxon>
        <taxon>Neopterygii</taxon>
        <taxon>Teleostei</taxon>
        <taxon>Neoteleostei</taxon>
        <taxon>Acanthomorphata</taxon>
        <taxon>Eupercaria</taxon>
        <taxon>Perciformes</taxon>
        <taxon>Cottioidei</taxon>
        <taxon>Cottales</taxon>
        <taxon>Liparidae</taxon>
        <taxon>Liparis</taxon>
    </lineage>
</organism>
<keyword evidence="2" id="KW-1185">Reference proteome</keyword>
<dbReference type="EMBL" id="SRLO01026834">
    <property type="protein sequence ID" value="TNN21622.1"/>
    <property type="molecule type" value="Genomic_DNA"/>
</dbReference>
<accession>A0A4Z2DZP6</accession>
<dbReference type="AlphaFoldDB" id="A0A4Z2DZP6"/>
<gene>
    <name evidence="1" type="ORF">EYF80_068267</name>
</gene>
<evidence type="ECO:0000313" key="1">
    <source>
        <dbReference type="EMBL" id="TNN21622.1"/>
    </source>
</evidence>
<protein>
    <submittedName>
        <fullName evidence="1">Uncharacterized protein</fullName>
    </submittedName>
</protein>
<evidence type="ECO:0000313" key="2">
    <source>
        <dbReference type="Proteomes" id="UP000314294"/>
    </source>
</evidence>
<name>A0A4Z2DZP6_9TELE</name>
<reference evidence="1 2" key="1">
    <citation type="submission" date="2019-03" db="EMBL/GenBank/DDBJ databases">
        <title>First draft genome of Liparis tanakae, snailfish: a comprehensive survey of snailfish specific genes.</title>
        <authorList>
            <person name="Kim W."/>
            <person name="Song I."/>
            <person name="Jeong J.-H."/>
            <person name="Kim D."/>
            <person name="Kim S."/>
            <person name="Ryu S."/>
            <person name="Song J.Y."/>
            <person name="Lee S.K."/>
        </authorList>
    </citation>
    <scope>NUCLEOTIDE SEQUENCE [LARGE SCALE GENOMIC DNA]</scope>
    <source>
        <tissue evidence="1">Muscle</tissue>
    </source>
</reference>
<comment type="caution">
    <text evidence="1">The sequence shown here is derived from an EMBL/GenBank/DDBJ whole genome shotgun (WGS) entry which is preliminary data.</text>
</comment>
<proteinExistence type="predicted"/>
<sequence length="78" mass="8603">MTSVWGTAASPSISCTWAVKSWSAWPRPLRGFTSTMTLQGRRTSVYTTPERGGGDTMKGEVYMCMIKYSKGCTRAGQR</sequence>
<dbReference type="Proteomes" id="UP000314294">
    <property type="component" value="Unassembled WGS sequence"/>
</dbReference>